<sequence>MLQWILNEFGRGHLTLWALDRNMRRQLLVSLMLCVIAWLGRPQAACAVEGISSSDPRDRTLDLAPADAGPLKLAKFYYQHVEVNFRQIAMVSPDGRSVMYLQGGSDYSAERKKLYVAQIDARDSWSSYTLNSRAIGRDWLPRTR</sequence>
<proteinExistence type="predicted"/>
<organism evidence="1">
    <name type="scientific">Bradyrhizobium septentrionale</name>
    <dbReference type="NCBI Taxonomy" id="1404411"/>
    <lineage>
        <taxon>Bacteria</taxon>
        <taxon>Pseudomonadati</taxon>
        <taxon>Pseudomonadota</taxon>
        <taxon>Alphaproteobacteria</taxon>
        <taxon>Hyphomicrobiales</taxon>
        <taxon>Nitrobacteraceae</taxon>
        <taxon>Bradyrhizobium</taxon>
    </lineage>
</organism>
<dbReference type="EMBL" id="JAAOLE020000001">
    <property type="protein sequence ID" value="NVI42477.1"/>
    <property type="molecule type" value="Genomic_DNA"/>
</dbReference>
<name>A0A973ZZI0_9BRAD</name>
<reference evidence="1" key="1">
    <citation type="submission" date="2020-06" db="EMBL/GenBank/DDBJ databases">
        <title>Whole Genome Sequence of Bradyrhizobium sp. Strain 1S1.</title>
        <authorList>
            <person name="Bromfield E.S.P."/>
            <person name="Cloutier S."/>
        </authorList>
    </citation>
    <scope>NUCLEOTIDE SEQUENCE [LARGE SCALE GENOMIC DNA]</scope>
    <source>
        <strain evidence="1">1S1</strain>
    </source>
</reference>
<accession>A0A973ZZI0</accession>
<evidence type="ECO:0000313" key="1">
    <source>
        <dbReference type="EMBL" id="NVI42477.1"/>
    </source>
</evidence>
<comment type="caution">
    <text evidence="1">The sequence shown here is derived from an EMBL/GenBank/DDBJ whole genome shotgun (WGS) entry which is preliminary data.</text>
</comment>
<protein>
    <submittedName>
        <fullName evidence="1">Uncharacterized protein</fullName>
    </submittedName>
</protein>
<dbReference type="RefSeq" id="WP_166210363.1">
    <property type="nucleotide sequence ID" value="NZ_CP088285.1"/>
</dbReference>
<dbReference type="AlphaFoldDB" id="A0A973ZZI0"/>
<gene>
    <name evidence="1" type="ORF">HAP48_005060</name>
</gene>